<protein>
    <recommendedName>
        <fullName evidence="1">GTP pyrophosphokinase</fullName>
    </recommendedName>
    <alternativeName>
        <fullName evidence="4">(p)ppGpp synthase</fullName>
    </alternativeName>
    <alternativeName>
        <fullName evidence="3">ATP:GTP 3'-pyrophosphotransferase</fullName>
    </alternativeName>
    <alternativeName>
        <fullName evidence="5">ppGpp synthase I</fullName>
    </alternativeName>
</protein>
<dbReference type="Pfam" id="PF04607">
    <property type="entry name" value="RelA_SpoT"/>
    <property type="match status" value="1"/>
</dbReference>
<dbReference type="NCBIfam" id="NF008124">
    <property type="entry name" value="PRK10872.1"/>
    <property type="match status" value="1"/>
</dbReference>
<evidence type="ECO:0000256" key="4">
    <source>
        <dbReference type="ARBA" id="ARBA00032407"/>
    </source>
</evidence>
<dbReference type="SUPFAM" id="SSF109604">
    <property type="entry name" value="HD-domain/PDEase-like"/>
    <property type="match status" value="1"/>
</dbReference>
<dbReference type="InterPro" id="IPR004811">
    <property type="entry name" value="RelA/Spo_fam"/>
</dbReference>
<dbReference type="Gene3D" id="3.30.70.260">
    <property type="match status" value="1"/>
</dbReference>
<dbReference type="SUPFAM" id="SSF81301">
    <property type="entry name" value="Nucleotidyltransferase"/>
    <property type="match status" value="1"/>
</dbReference>
<dbReference type="InterPro" id="IPR045865">
    <property type="entry name" value="ACT-like_dom_sf"/>
</dbReference>
<accession>A0ABU2ZVZ0</accession>
<evidence type="ECO:0000256" key="1">
    <source>
        <dbReference type="ARBA" id="ARBA00019852"/>
    </source>
</evidence>
<evidence type="ECO:0000313" key="11">
    <source>
        <dbReference type="Proteomes" id="UP001253545"/>
    </source>
</evidence>
<comment type="caution">
    <text evidence="10">The sequence shown here is derived from an EMBL/GenBank/DDBJ whole genome shotgun (WGS) entry which is preliminary data.</text>
</comment>
<dbReference type="CDD" id="cd05399">
    <property type="entry name" value="NT_Rel-Spo_like"/>
    <property type="match status" value="1"/>
</dbReference>
<comment type="similarity">
    <text evidence="6">Belongs to the relA/spoT family.</text>
</comment>
<evidence type="ECO:0000256" key="3">
    <source>
        <dbReference type="ARBA" id="ARBA00029754"/>
    </source>
</evidence>
<dbReference type="InterPro" id="IPR012676">
    <property type="entry name" value="TGS-like"/>
</dbReference>
<evidence type="ECO:0000256" key="6">
    <source>
        <dbReference type="RuleBase" id="RU003847"/>
    </source>
</evidence>
<dbReference type="GO" id="GO:0008728">
    <property type="term" value="F:GTP diphosphokinase activity"/>
    <property type="evidence" value="ECO:0007669"/>
    <property type="project" value="UniProtKB-EC"/>
</dbReference>
<dbReference type="CDD" id="cd04876">
    <property type="entry name" value="ACT_RelA-SpoT"/>
    <property type="match status" value="1"/>
</dbReference>
<reference evidence="10 11" key="1">
    <citation type="submission" date="2023-09" db="EMBL/GenBank/DDBJ databases">
        <authorList>
            <person name="Rey-Velasco X."/>
        </authorList>
    </citation>
    <scope>NUCLEOTIDE SEQUENCE [LARGE SCALE GENOMIC DNA]</scope>
    <source>
        <strain evidence="10 11">P117</strain>
    </source>
</reference>
<evidence type="ECO:0000259" key="9">
    <source>
        <dbReference type="PROSITE" id="PS51880"/>
    </source>
</evidence>
<dbReference type="Gene3D" id="3.30.460.10">
    <property type="entry name" value="Beta Polymerase, domain 2"/>
    <property type="match status" value="1"/>
</dbReference>
<dbReference type="InterPro" id="IPR043519">
    <property type="entry name" value="NT_sf"/>
</dbReference>
<dbReference type="Pfam" id="PF19296">
    <property type="entry name" value="RelA_AH_RIS"/>
    <property type="match status" value="1"/>
</dbReference>
<dbReference type="SUPFAM" id="SSF81271">
    <property type="entry name" value="TGS-like"/>
    <property type="match status" value="1"/>
</dbReference>
<comment type="pathway">
    <text evidence="2">Purine metabolism.</text>
</comment>
<dbReference type="InterPro" id="IPR012675">
    <property type="entry name" value="Beta-grasp_dom_sf"/>
</dbReference>
<dbReference type="PANTHER" id="PTHR21262:SF31">
    <property type="entry name" value="GTP PYROPHOSPHOKINASE"/>
    <property type="match status" value="1"/>
</dbReference>
<dbReference type="Gene3D" id="1.10.3210.10">
    <property type="entry name" value="Hypothetical protein af1432"/>
    <property type="match status" value="1"/>
</dbReference>
<keyword evidence="11" id="KW-1185">Reference proteome</keyword>
<evidence type="ECO:0000256" key="2">
    <source>
        <dbReference type="ARBA" id="ARBA00025704"/>
    </source>
</evidence>
<sequence length="718" mass="81607">MVSIRSVHQTDRPGFQKWLQDLELSSETKEKLRTISETPETLLMGQEMVEILQQLHMDDETLQAALVYPYCEIHDLDHDALLANFGPVITHIVESVRKMKAINSLQSKRFEIDAEQIEKVRNMMLVMVEDVRAIVIKMAERICTLHKIKEEDEESRVLVAKECATIYAPLANRLGIGQLKWELEDLSYRYLHPATYKRVASMLKEKRKAREEYIVDFVAHLQGLLDKENIRAEVIGRPKHIYSIVKKMQKKSLDFEQLFDIRALRIIAERLQDCYAALGTVHTYFTHLPQEFDDYIATPKANGYQSIHTVIEGPQSKSIEIQIRTEQMHQDAELGVAAHWRYKEGSSGKNASADDRVTWLRKILQWQEEMAGGDNLVEEFRSQVFDDRVYVFTPKGDVIDLPVDATPLDFAYYIHTNIGHKCTGAKINGRIVPFTYKLQNGDQVSVLTTKNGTPSRDWMHPGLGYVHTARARATIHSYFKKQDKEKNIEAGKELLERELNKVNLSLKHANDIVEKYNLKTSEDLYSAVGVGDIRVIGLVNSIVQLHSPPEPEPEVTLQRRQRSSSKKAGEAIIAEGVGNLMSQLANCCKPVQGEEIIGFITQGKGVSVHKESCAQLANLLRQFPEREIEVSWASDFEASFECKVDVFTTDRDGILRDITTVLANEKVGLLGVNSRSNKKSFQAQITLSLEVNNKESLNKAIDKLKQIKDVSAVIRVNR</sequence>
<dbReference type="SMART" id="SM00954">
    <property type="entry name" value="RelA_SpoT"/>
    <property type="match status" value="1"/>
</dbReference>
<comment type="function">
    <text evidence="6">In eubacteria ppGpp (guanosine 3'-diphosphate 5'-diphosphate) is a mediator of the stringent response that coordinates a variety of cellular activities in response to changes in nutritional abundance.</text>
</comment>
<dbReference type="InterPro" id="IPR033655">
    <property type="entry name" value="TGS_RelA/SpoT"/>
</dbReference>
<dbReference type="InterPro" id="IPR045600">
    <property type="entry name" value="RelA/SpoT_AH_RIS"/>
</dbReference>
<dbReference type="Pfam" id="PF13328">
    <property type="entry name" value="HD_4"/>
    <property type="match status" value="1"/>
</dbReference>
<dbReference type="Proteomes" id="UP001253545">
    <property type="component" value="Unassembled WGS sequence"/>
</dbReference>
<dbReference type="InterPro" id="IPR004095">
    <property type="entry name" value="TGS"/>
</dbReference>
<dbReference type="Pfam" id="PF02824">
    <property type="entry name" value="TGS"/>
    <property type="match status" value="1"/>
</dbReference>
<name>A0ABU2ZVZ0_9ALTE</name>
<feature type="coiled-coil region" evidence="7">
    <location>
        <begin position="481"/>
        <end position="512"/>
    </location>
</feature>
<dbReference type="PROSITE" id="PS51671">
    <property type="entry name" value="ACT"/>
    <property type="match status" value="1"/>
</dbReference>
<dbReference type="EMBL" id="JAVRHX010000008">
    <property type="protein sequence ID" value="MDT0596585.1"/>
    <property type="molecule type" value="Genomic_DNA"/>
</dbReference>
<feature type="domain" description="TGS" evidence="9">
    <location>
        <begin position="387"/>
        <end position="448"/>
    </location>
</feature>
<keyword evidence="10" id="KW-0808">Transferase</keyword>
<evidence type="ECO:0000256" key="5">
    <source>
        <dbReference type="ARBA" id="ARBA00033308"/>
    </source>
</evidence>
<dbReference type="Gene3D" id="3.10.20.30">
    <property type="match status" value="1"/>
</dbReference>
<dbReference type="InterPro" id="IPR002912">
    <property type="entry name" value="ACT_dom"/>
</dbReference>
<evidence type="ECO:0000259" key="8">
    <source>
        <dbReference type="PROSITE" id="PS51671"/>
    </source>
</evidence>
<dbReference type="SUPFAM" id="SSF55021">
    <property type="entry name" value="ACT-like"/>
    <property type="match status" value="1"/>
</dbReference>
<feature type="domain" description="ACT" evidence="8">
    <location>
        <begin position="643"/>
        <end position="718"/>
    </location>
</feature>
<dbReference type="NCBIfam" id="TIGR00691">
    <property type="entry name" value="spoT_relA"/>
    <property type="match status" value="1"/>
</dbReference>
<organism evidence="10 11">
    <name type="scientific">Glaciecola petra</name>
    <dbReference type="NCBI Taxonomy" id="3075602"/>
    <lineage>
        <taxon>Bacteria</taxon>
        <taxon>Pseudomonadati</taxon>
        <taxon>Pseudomonadota</taxon>
        <taxon>Gammaproteobacteria</taxon>
        <taxon>Alteromonadales</taxon>
        <taxon>Alteromonadaceae</taxon>
        <taxon>Glaciecola</taxon>
    </lineage>
</organism>
<evidence type="ECO:0000256" key="7">
    <source>
        <dbReference type="SAM" id="Coils"/>
    </source>
</evidence>
<dbReference type="CDD" id="cd01668">
    <property type="entry name" value="TGS_RSH"/>
    <property type="match status" value="1"/>
</dbReference>
<dbReference type="PANTHER" id="PTHR21262">
    <property type="entry name" value="GUANOSINE-3',5'-BIS DIPHOSPHATE 3'-PYROPHOSPHOHYDROLASE"/>
    <property type="match status" value="1"/>
</dbReference>
<dbReference type="PROSITE" id="PS51880">
    <property type="entry name" value="TGS"/>
    <property type="match status" value="1"/>
</dbReference>
<dbReference type="InterPro" id="IPR007685">
    <property type="entry name" value="RelA_SpoT"/>
</dbReference>
<proteinExistence type="inferred from homology"/>
<gene>
    <name evidence="10" type="primary">relA</name>
    <name evidence="10" type="ORF">RM552_17140</name>
</gene>
<evidence type="ECO:0000313" key="10">
    <source>
        <dbReference type="EMBL" id="MDT0596585.1"/>
    </source>
</evidence>
<keyword evidence="7" id="KW-0175">Coiled coil</keyword>
<dbReference type="RefSeq" id="WP_311370108.1">
    <property type="nucleotide sequence ID" value="NZ_JAVRHX010000008.1"/>
</dbReference>
<dbReference type="Pfam" id="PF13291">
    <property type="entry name" value="ACT_4"/>
    <property type="match status" value="1"/>
</dbReference>